<dbReference type="GO" id="GO:0005634">
    <property type="term" value="C:nucleus"/>
    <property type="evidence" value="ECO:0007669"/>
    <property type="project" value="TreeGrafter"/>
</dbReference>
<feature type="domain" description="Myb-like" evidence="2">
    <location>
        <begin position="267"/>
        <end position="344"/>
    </location>
</feature>
<accession>A0AAN9BKN7</accession>
<feature type="domain" description="Myb-like" evidence="2">
    <location>
        <begin position="433"/>
        <end position="505"/>
    </location>
</feature>
<protein>
    <recommendedName>
        <fullName evidence="2">Myb-like domain-containing protein</fullName>
    </recommendedName>
</protein>
<dbReference type="AlphaFoldDB" id="A0AAN9BKN7"/>
<feature type="compositionally biased region" description="Polar residues" evidence="1">
    <location>
        <begin position="415"/>
        <end position="427"/>
    </location>
</feature>
<dbReference type="EMBL" id="JBAMIC010000007">
    <property type="protein sequence ID" value="KAK7106749.1"/>
    <property type="molecule type" value="Genomic_DNA"/>
</dbReference>
<dbReference type="InterPro" id="IPR028002">
    <property type="entry name" value="Myb_DNA-bind_5"/>
</dbReference>
<feature type="compositionally biased region" description="Basic and acidic residues" evidence="1">
    <location>
        <begin position="745"/>
        <end position="756"/>
    </location>
</feature>
<dbReference type="InterPro" id="IPR001005">
    <property type="entry name" value="SANT/Myb"/>
</dbReference>
<feature type="region of interest" description="Disordered" evidence="1">
    <location>
        <begin position="413"/>
        <end position="434"/>
    </location>
</feature>
<comment type="caution">
    <text evidence="3">The sequence shown here is derived from an EMBL/GenBank/DDBJ whole genome shotgun (WGS) entry which is preliminary data.</text>
</comment>
<dbReference type="Pfam" id="PF13873">
    <property type="entry name" value="Myb_DNA-bind_5"/>
    <property type="match status" value="4"/>
</dbReference>
<dbReference type="PANTHER" id="PTHR23098">
    <property type="entry name" value="AGAP001331-PA-RELATED"/>
    <property type="match status" value="1"/>
</dbReference>
<feature type="region of interest" description="Disordered" evidence="1">
    <location>
        <begin position="734"/>
        <end position="771"/>
    </location>
</feature>
<feature type="region of interest" description="Disordered" evidence="1">
    <location>
        <begin position="223"/>
        <end position="243"/>
    </location>
</feature>
<feature type="region of interest" description="Disordered" evidence="1">
    <location>
        <begin position="950"/>
        <end position="969"/>
    </location>
</feature>
<feature type="compositionally biased region" description="Acidic residues" evidence="1">
    <location>
        <begin position="757"/>
        <end position="771"/>
    </location>
</feature>
<dbReference type="PANTHER" id="PTHR23098:SF16">
    <property type="entry name" value="REGULATORY PROTEIN ZESTE"/>
    <property type="match status" value="1"/>
</dbReference>
<evidence type="ECO:0000256" key="1">
    <source>
        <dbReference type="SAM" id="MobiDB-lite"/>
    </source>
</evidence>
<organism evidence="3 4">
    <name type="scientific">Littorina saxatilis</name>
    <dbReference type="NCBI Taxonomy" id="31220"/>
    <lineage>
        <taxon>Eukaryota</taxon>
        <taxon>Metazoa</taxon>
        <taxon>Spiralia</taxon>
        <taxon>Lophotrochozoa</taxon>
        <taxon>Mollusca</taxon>
        <taxon>Gastropoda</taxon>
        <taxon>Caenogastropoda</taxon>
        <taxon>Littorinimorpha</taxon>
        <taxon>Littorinoidea</taxon>
        <taxon>Littorinidae</taxon>
        <taxon>Littorina</taxon>
    </lineage>
</organism>
<evidence type="ECO:0000313" key="4">
    <source>
        <dbReference type="Proteomes" id="UP001374579"/>
    </source>
</evidence>
<feature type="region of interest" description="Disordered" evidence="1">
    <location>
        <begin position="690"/>
        <end position="715"/>
    </location>
</feature>
<proteinExistence type="predicted"/>
<reference evidence="3 4" key="1">
    <citation type="submission" date="2024-02" db="EMBL/GenBank/DDBJ databases">
        <title>Chromosome-scale genome assembly of the rough periwinkle Littorina saxatilis.</title>
        <authorList>
            <person name="De Jode A."/>
            <person name="Faria R."/>
            <person name="Formenti G."/>
            <person name="Sims Y."/>
            <person name="Smith T.P."/>
            <person name="Tracey A."/>
            <person name="Wood J.M.D."/>
            <person name="Zagrodzka Z.B."/>
            <person name="Johannesson K."/>
            <person name="Butlin R.K."/>
            <person name="Leder E.H."/>
        </authorList>
    </citation>
    <scope>NUCLEOTIDE SEQUENCE [LARGE SCALE GENOMIC DNA]</scope>
    <source>
        <strain evidence="3">Snail1</strain>
        <tissue evidence="3">Muscle</tissue>
    </source>
</reference>
<feature type="domain" description="Myb-like" evidence="2">
    <location>
        <begin position="18"/>
        <end position="94"/>
    </location>
</feature>
<name>A0AAN9BKN7_9CAEN</name>
<keyword evidence="4" id="KW-1185">Reference proteome</keyword>
<dbReference type="Proteomes" id="UP001374579">
    <property type="component" value="Unassembled WGS sequence"/>
</dbReference>
<feature type="region of interest" description="Disordered" evidence="1">
    <location>
        <begin position="547"/>
        <end position="570"/>
    </location>
</feature>
<sequence length="1028" mass="114361">MAEEEQTTNGAPKHCRERKPNFSDAEVSLLLEGVCKYKDLVNSTHNSPSVNRKREAAYRTIAENVNKASRLEYGGCVVRDWKEVRKKWTKEKSTALNIQKAKTSGNGQQIVRYGPEESRCTLLVMAILSGEARVGATDFRVGKRLALDSDSQFGESESGSSLSERLPLMGAVTTVFPAFVQNEQHGQPTPKAQTGDLQLRAVKTELNADSFEPFLSFSLDDVASPAAPSPATEGREPCAQSFSDADSALRQSAVNYALQTTGKTKQRKQNFTDLEISTLLKEVNKHRDVLFARVGQSSDLESDIPRRKQEQWMLVTRQVQKVCGSGTKRSVENILRKWRNLKTLAERERKILDKAKTKGRLLTLAVSPYTEQVLGILDGTLGDGQPTEVEEVDFDAMLNLDASSSHAHVLLHADSAQSPSSQNTSAAKSKPERKANFSHAEVMCLLGELPKHYKILGSKVRSATMDRLKQRHWQRIADKVNIYSDRDVVRTWKDVQRKFRKLQAMATRSGAKTRRGSESQETESIFDYDHLVLDILDGTSVVSDDHALEGGLTSDESDDGGHGLSFMEKNSSEERVLSAEERECLISEVEKFADVLFFSKMKSRGGHVPNDAWNQAWRMIAEKVSKCLPRYSPWKVKDMKEEWIELEAEAEHYQASVAEGRIDVTEPAHYRRMTVFLNAVDYKSVLGQPGAEKDGAGSAHSDTQPADSGLPVAGTSGQADQEILLNKTLKSLASSQTQQGVHAHSSKESGRVKTEDDYSENSEEDDNMYDVEDPDYVPVWFKNTESNATTSSPSRMRKPINPKKFSRLVQLAPKVPMIQGKIRSPNFSGAEMRIILDVYGRNKAVLNCKKSDKSTNRKKLFVWQRMVNRLNKAAGAQSPRRTISQVRKKMKDIHSVVVKCWKGGEAAVRGRPPWMTEAVLEKLINMLDVQATDSDSFEIYKDIAGEEEDSMGTLAGSSGQGKATKGDNSAQVQKHLDMILHSCNQLQRLGVDAGALVFEDKTVMACGSERLRHHRSRPHLAALMAGEL</sequence>
<gene>
    <name evidence="3" type="ORF">V1264_017970</name>
</gene>
<feature type="compositionally biased region" description="Polar residues" evidence="1">
    <location>
        <begin position="955"/>
        <end position="969"/>
    </location>
</feature>
<evidence type="ECO:0000313" key="3">
    <source>
        <dbReference type="EMBL" id="KAK7106749.1"/>
    </source>
</evidence>
<dbReference type="SMART" id="SM00717">
    <property type="entry name" value="SANT"/>
    <property type="match status" value="3"/>
</dbReference>
<evidence type="ECO:0000259" key="2">
    <source>
        <dbReference type="SMART" id="SM00717"/>
    </source>
</evidence>